<dbReference type="AlphaFoldDB" id="G0GAT8"/>
<accession>G0GAT8</accession>
<sequence length="160" mass="17965">MTRREKTLLAVFLLLVITAGTAVNLGSYFTVREEWSGLRIRSTSILRQMRQMMFEIQELGSLLRKENDLPEEHTLLSDPLLIGEAYRAVVERHGVQLLRYAIRGGEEGVVVFSVRGSPSSVLSMLREVEEVPVLLESFTCTANGGMLECTMEVRYGGKDL</sequence>
<reference evidence="1 2" key="1">
    <citation type="submission" date="2011-06" db="EMBL/GenBank/DDBJ databases">
        <title>The complete genome of Spirochaeta thermophila DSM 6578.</title>
        <authorList>
            <consortium name="US DOE Joint Genome Institute (JGI-PGF)"/>
            <person name="Lucas S."/>
            <person name="Lapidus A."/>
            <person name="Bruce D."/>
            <person name="Goodwin L."/>
            <person name="Pitluck S."/>
            <person name="Peters L."/>
            <person name="Kyrpides N."/>
            <person name="Mavromatis K."/>
            <person name="Ivanova N."/>
            <person name="Mikailova N."/>
            <person name="Pagani I."/>
            <person name="Chertkov O."/>
            <person name="Detter J.C."/>
            <person name="Tapia R."/>
            <person name="Han C."/>
            <person name="Land M."/>
            <person name="Hauser L."/>
            <person name="Markowitz V."/>
            <person name="Cheng J.-F."/>
            <person name="Hugenholtz P."/>
            <person name="Woyke T."/>
            <person name="Wu D."/>
            <person name="Spring S."/>
            <person name="Merkhoffer B."/>
            <person name="Schneider S."/>
            <person name="Klenk H.-P."/>
            <person name="Eisen J.A."/>
        </authorList>
    </citation>
    <scope>NUCLEOTIDE SEQUENCE [LARGE SCALE GENOMIC DNA]</scope>
    <source>
        <strain evidence="2">ATCC 700085 / DSM 6578 / Z-1203</strain>
    </source>
</reference>
<organism evidence="1 2">
    <name type="scientific">Winmispira thermophila (strain ATCC 700085 / DSM 6578 / Z-1203)</name>
    <name type="common">Spirochaeta thermophila</name>
    <dbReference type="NCBI Taxonomy" id="869211"/>
    <lineage>
        <taxon>Bacteria</taxon>
        <taxon>Pseudomonadati</taxon>
        <taxon>Spirochaetota</taxon>
        <taxon>Spirochaetia</taxon>
        <taxon>Winmispirales</taxon>
        <taxon>Winmispiraceae</taxon>
        <taxon>Winmispira</taxon>
    </lineage>
</organism>
<name>G0GAT8_WINT7</name>
<dbReference type="Proteomes" id="UP000007254">
    <property type="component" value="Chromosome"/>
</dbReference>
<dbReference type="HOGENOM" id="CLU_1651075_0_0_12"/>
<dbReference type="STRING" id="869211.Spith_1573"/>
<evidence type="ECO:0000313" key="1">
    <source>
        <dbReference type="EMBL" id="AEJ61834.1"/>
    </source>
</evidence>
<dbReference type="KEGG" id="stq:Spith_1573"/>
<protein>
    <submittedName>
        <fullName evidence="1">Uncharacterized protein</fullName>
    </submittedName>
</protein>
<gene>
    <name evidence="1" type="ordered locus">Spith_1573</name>
</gene>
<proteinExistence type="predicted"/>
<dbReference type="RefSeq" id="WP_014625164.1">
    <property type="nucleotide sequence ID" value="NC_017583.1"/>
</dbReference>
<evidence type="ECO:0000313" key="2">
    <source>
        <dbReference type="Proteomes" id="UP000007254"/>
    </source>
</evidence>
<keyword evidence="2" id="KW-1185">Reference proteome</keyword>
<dbReference type="EMBL" id="CP002903">
    <property type="protein sequence ID" value="AEJ61834.1"/>
    <property type="molecule type" value="Genomic_DNA"/>
</dbReference>